<gene>
    <name evidence="1" type="ORF">BK742_07785</name>
</gene>
<name>A0A243BKB0_BACTU</name>
<dbReference type="Proteomes" id="UP000195089">
    <property type="component" value="Unassembled WGS sequence"/>
</dbReference>
<dbReference type="RefSeq" id="WP_088119159.1">
    <property type="nucleotide sequence ID" value="NZ_NFDL01000029.1"/>
</dbReference>
<comment type="caution">
    <text evidence="1">The sequence shown here is derived from an EMBL/GenBank/DDBJ whole genome shotgun (WGS) entry which is preliminary data.</text>
</comment>
<organism evidence="1 2">
    <name type="scientific">Bacillus thuringiensis serovar pingluonsis</name>
    <dbReference type="NCBI Taxonomy" id="180881"/>
    <lineage>
        <taxon>Bacteria</taxon>
        <taxon>Bacillati</taxon>
        <taxon>Bacillota</taxon>
        <taxon>Bacilli</taxon>
        <taxon>Bacillales</taxon>
        <taxon>Bacillaceae</taxon>
        <taxon>Bacillus</taxon>
        <taxon>Bacillus cereus group</taxon>
    </lineage>
</organism>
<sequence length="142" mass="15594">MNKGETYENKIFSIITALTLLTCFAIPTLAASSSYSFKMDHRVVDGSKNKQFHTLSKGSVYINGSAYVYSTDGGAVGPYDVNYTLYRSAWGSDPSYGTVNGGINKSFSGAYNVDKNSNEYYLFIWKTNDDGQNIRGNGKISN</sequence>
<dbReference type="AlphaFoldDB" id="A0A243BKB0"/>
<accession>A0A243BKB0</accession>
<dbReference type="EMBL" id="NFDL01000029">
    <property type="protein sequence ID" value="OTY47589.1"/>
    <property type="molecule type" value="Genomic_DNA"/>
</dbReference>
<reference evidence="1 2" key="1">
    <citation type="submission" date="2016-10" db="EMBL/GenBank/DDBJ databases">
        <title>Comparative genomics of Bacillus thuringiensis reveals a path to pathogens against multiple invertebrate hosts.</title>
        <authorList>
            <person name="Zheng J."/>
            <person name="Gao Q."/>
            <person name="Liu H."/>
            <person name="Peng D."/>
            <person name="Ruan L."/>
            <person name="Sun M."/>
        </authorList>
    </citation>
    <scope>NUCLEOTIDE SEQUENCE [LARGE SCALE GENOMIC DNA]</scope>
    <source>
        <strain evidence="1">BGSC 4BX1</strain>
    </source>
</reference>
<protein>
    <submittedName>
        <fullName evidence="1">Uncharacterized protein</fullName>
    </submittedName>
</protein>
<evidence type="ECO:0000313" key="2">
    <source>
        <dbReference type="Proteomes" id="UP000195089"/>
    </source>
</evidence>
<evidence type="ECO:0000313" key="1">
    <source>
        <dbReference type="EMBL" id="OTY47589.1"/>
    </source>
</evidence>
<proteinExistence type="predicted"/>